<reference evidence="1" key="2">
    <citation type="journal article" date="2023" name="IMA Fungus">
        <title>Comparative genomic study of the Penicillium genus elucidates a diverse pangenome and 15 lateral gene transfer events.</title>
        <authorList>
            <person name="Petersen C."/>
            <person name="Sorensen T."/>
            <person name="Nielsen M.R."/>
            <person name="Sondergaard T.E."/>
            <person name="Sorensen J.L."/>
            <person name="Fitzpatrick D.A."/>
            <person name="Frisvad J.C."/>
            <person name="Nielsen K.L."/>
        </authorList>
    </citation>
    <scope>NUCLEOTIDE SEQUENCE</scope>
    <source>
        <strain evidence="1">IBT 20477</strain>
    </source>
</reference>
<name>A0A9W9MKR6_9EURO</name>
<evidence type="ECO:0000313" key="2">
    <source>
        <dbReference type="Proteomes" id="UP001150942"/>
    </source>
</evidence>
<accession>A0A9W9MKR6</accession>
<proteinExistence type="predicted"/>
<sequence>MSAAAPNQADHIMKVRRTCWQSHLYQIGSRWRLLDPDPAVNMFSGQQSMLDRMNSGTTLPKNVG</sequence>
<comment type="caution">
    <text evidence="1">The sequence shown here is derived from an EMBL/GenBank/DDBJ whole genome shotgun (WGS) entry which is preliminary data.</text>
</comment>
<dbReference type="AlphaFoldDB" id="A0A9W9MKR6"/>
<evidence type="ECO:0000313" key="1">
    <source>
        <dbReference type="EMBL" id="KAJ5202990.1"/>
    </source>
</evidence>
<keyword evidence="2" id="KW-1185">Reference proteome</keyword>
<dbReference type="EMBL" id="JAPQKQ010000003">
    <property type="protein sequence ID" value="KAJ5202990.1"/>
    <property type="molecule type" value="Genomic_DNA"/>
</dbReference>
<protein>
    <submittedName>
        <fullName evidence="1">Uncharacterized protein</fullName>
    </submittedName>
</protein>
<reference evidence="1" key="1">
    <citation type="submission" date="2022-11" db="EMBL/GenBank/DDBJ databases">
        <authorList>
            <person name="Petersen C."/>
        </authorList>
    </citation>
    <scope>NUCLEOTIDE SEQUENCE</scope>
    <source>
        <strain evidence="1">IBT 20477</strain>
    </source>
</reference>
<dbReference type="Proteomes" id="UP001150942">
    <property type="component" value="Unassembled WGS sequence"/>
</dbReference>
<gene>
    <name evidence="1" type="ORF">N7449_005069</name>
</gene>
<organism evidence="1 2">
    <name type="scientific">Penicillium cf. viridicatum</name>
    <dbReference type="NCBI Taxonomy" id="2972119"/>
    <lineage>
        <taxon>Eukaryota</taxon>
        <taxon>Fungi</taxon>
        <taxon>Dikarya</taxon>
        <taxon>Ascomycota</taxon>
        <taxon>Pezizomycotina</taxon>
        <taxon>Eurotiomycetes</taxon>
        <taxon>Eurotiomycetidae</taxon>
        <taxon>Eurotiales</taxon>
        <taxon>Aspergillaceae</taxon>
        <taxon>Penicillium</taxon>
    </lineage>
</organism>